<feature type="modified residue" description="4-aspartylphosphate" evidence="1">
    <location>
        <position position="56"/>
    </location>
</feature>
<dbReference type="InterPro" id="IPR007710">
    <property type="entry name" value="Nucleoside_deoxyribTrfase"/>
</dbReference>
<dbReference type="GO" id="GO:0050144">
    <property type="term" value="F:nucleoside deoxyribosyltransferase activity"/>
    <property type="evidence" value="ECO:0007669"/>
    <property type="project" value="UniProtKB-EC"/>
</dbReference>
<dbReference type="SUPFAM" id="SSF52172">
    <property type="entry name" value="CheY-like"/>
    <property type="match status" value="1"/>
</dbReference>
<dbReference type="InterPro" id="IPR011006">
    <property type="entry name" value="CheY-like_superfamily"/>
</dbReference>
<dbReference type="PATRIC" id="fig|29290.4.peg.6206"/>
<gene>
    <name evidence="3" type="ORF">MBAV_004681</name>
</gene>
<dbReference type="InterPro" id="IPR001789">
    <property type="entry name" value="Sig_transdc_resp-reg_receiver"/>
</dbReference>
<dbReference type="Gene3D" id="3.40.50.2300">
    <property type="match status" value="1"/>
</dbReference>
<keyword evidence="3" id="KW-0328">Glycosyltransferase</keyword>
<dbReference type="Proteomes" id="UP000033423">
    <property type="component" value="Unassembled WGS sequence"/>
</dbReference>
<keyword evidence="4" id="KW-1185">Reference proteome</keyword>
<reference evidence="3 4" key="1">
    <citation type="submission" date="2015-02" db="EMBL/GenBank/DDBJ databases">
        <title>Single-cell genomics of uncultivated deep-branching MTB reveals a conserved set of magnetosome genes.</title>
        <authorList>
            <person name="Kolinko S."/>
            <person name="Richter M."/>
            <person name="Glockner F.O."/>
            <person name="Brachmann A."/>
            <person name="Schuler D."/>
        </authorList>
    </citation>
    <scope>NUCLEOTIDE SEQUENCE [LARGE SCALE GENOMIC DNA]</scope>
    <source>
        <strain evidence="3">TM-1</strain>
    </source>
</reference>
<dbReference type="AlphaFoldDB" id="A0A0F3GR02"/>
<dbReference type="PROSITE" id="PS50110">
    <property type="entry name" value="RESPONSE_REGULATORY"/>
    <property type="match status" value="1"/>
</dbReference>
<dbReference type="Gene3D" id="3.40.50.450">
    <property type="match status" value="1"/>
</dbReference>
<organism evidence="3 4">
    <name type="scientific">Candidatus Magnetobacterium bavaricum</name>
    <dbReference type="NCBI Taxonomy" id="29290"/>
    <lineage>
        <taxon>Bacteria</taxon>
        <taxon>Pseudomonadati</taxon>
        <taxon>Nitrospirota</taxon>
        <taxon>Thermodesulfovibrionia</taxon>
        <taxon>Thermodesulfovibrionales</taxon>
        <taxon>Candidatus Magnetobacteriaceae</taxon>
        <taxon>Candidatus Magnetobacterium</taxon>
    </lineage>
</organism>
<dbReference type="SUPFAM" id="SSF52309">
    <property type="entry name" value="N-(deoxy)ribosyltransferase-like"/>
    <property type="match status" value="1"/>
</dbReference>
<keyword evidence="3" id="KW-0808">Transferase</keyword>
<comment type="caution">
    <text evidence="3">The sequence shown here is derived from an EMBL/GenBank/DDBJ whole genome shotgun (WGS) entry which is preliminary data.</text>
</comment>
<proteinExistence type="predicted"/>
<feature type="domain" description="Response regulatory" evidence="2">
    <location>
        <begin position="5"/>
        <end position="128"/>
    </location>
</feature>
<accession>A0A0F3GR02</accession>
<dbReference type="EMBL" id="LACI01002025">
    <property type="protein sequence ID" value="KJU83128.1"/>
    <property type="molecule type" value="Genomic_DNA"/>
</dbReference>
<dbReference type="EC" id="2.4.2.6" evidence="3"/>
<evidence type="ECO:0000259" key="2">
    <source>
        <dbReference type="PROSITE" id="PS50110"/>
    </source>
</evidence>
<dbReference type="Pfam" id="PF05014">
    <property type="entry name" value="Nuc_deoxyrib_tr"/>
    <property type="match status" value="1"/>
</dbReference>
<dbReference type="GO" id="GO:0000160">
    <property type="term" value="P:phosphorelay signal transduction system"/>
    <property type="evidence" value="ECO:0007669"/>
    <property type="project" value="InterPro"/>
</dbReference>
<protein>
    <submittedName>
        <fullName evidence="3">Nucleoside 2-deoxyribosyltransferase</fullName>
        <ecNumber evidence="3">2.4.2.6</ecNumber>
    </submittedName>
</protein>
<sequence length="256" mass="29465">MITHKVLLVDDDKDFATRLKESIEKQGLHVASYFSAEQAATALYSGKDYYSFVVCDIRIPFFGYQEGGLEIAKTVSERSPSSFIILISQYVTAKLVNDFMENMPHKRYRFITKSDNIEEDLIDIFKRELAKKYIFVCMSFDPALYDIYDSGIKPTVERIGLICERVDEIQYSSGIIEKVYSQIKSADMIIADITGQNPNVLYEVGYAHALGKEVILITRKVEDIPSDLRNFHCIVHDGQLRILKEKLEKRIRAFFE</sequence>
<keyword evidence="1" id="KW-0597">Phosphoprotein</keyword>
<evidence type="ECO:0000256" key="1">
    <source>
        <dbReference type="PROSITE-ProRule" id="PRU00169"/>
    </source>
</evidence>
<evidence type="ECO:0000313" key="3">
    <source>
        <dbReference type="EMBL" id="KJU83128.1"/>
    </source>
</evidence>
<dbReference type="Pfam" id="PF00072">
    <property type="entry name" value="Response_reg"/>
    <property type="match status" value="1"/>
</dbReference>
<evidence type="ECO:0000313" key="4">
    <source>
        <dbReference type="Proteomes" id="UP000033423"/>
    </source>
</evidence>
<name>A0A0F3GR02_9BACT</name>